<reference evidence="1" key="1">
    <citation type="submission" date="2022-11" db="EMBL/GenBank/DDBJ databases">
        <title>Genome Sequence of Boeremia exigua.</title>
        <authorList>
            <person name="Buettner E."/>
        </authorList>
    </citation>
    <scope>NUCLEOTIDE SEQUENCE</scope>
    <source>
        <strain evidence="1">CU02</strain>
    </source>
</reference>
<dbReference type="EMBL" id="JAPHNI010000397">
    <property type="protein sequence ID" value="KAJ8111537.1"/>
    <property type="molecule type" value="Genomic_DNA"/>
</dbReference>
<sequence>MDIPKGTKTAAAGAVAAASLSTILFDPTPVSALTFLGASTATVVGTTYHAVKETAKFVSKSMDKNRQRISERQAQDLKMTKEQHKQFQHEIENTIRRLTSSLEGTLVSTVLFIGLPFMGIYWFFNLSETGIQIKHLSMLAERAGGRRALVGTISKRNAALQATMGAVIKTGTLAITLGNDFDAAMNSIASHVSDSDYNALLKEAGGAHKNWLEESFIEHTTDAVDKPQDLMKNMLEALEGDFDNVPKDWNWEENHSAAGIVALGATVAVVNKTIDHAVDRNLHHIVDATTTTVKKQ</sequence>
<evidence type="ECO:0000313" key="1">
    <source>
        <dbReference type="EMBL" id="KAJ8111537.1"/>
    </source>
</evidence>
<comment type="caution">
    <text evidence="1">The sequence shown here is derived from an EMBL/GenBank/DDBJ whole genome shotgun (WGS) entry which is preliminary data.</text>
</comment>
<protein>
    <submittedName>
        <fullName evidence="1">Uncharacterized protein</fullName>
    </submittedName>
</protein>
<accession>A0ACC2I8U2</accession>
<name>A0ACC2I8U2_9PLEO</name>
<evidence type="ECO:0000313" key="2">
    <source>
        <dbReference type="Proteomes" id="UP001153331"/>
    </source>
</evidence>
<gene>
    <name evidence="1" type="ORF">OPT61_g5890</name>
</gene>
<dbReference type="Proteomes" id="UP001153331">
    <property type="component" value="Unassembled WGS sequence"/>
</dbReference>
<proteinExistence type="predicted"/>
<keyword evidence="2" id="KW-1185">Reference proteome</keyword>
<organism evidence="1 2">
    <name type="scientific">Boeremia exigua</name>
    <dbReference type="NCBI Taxonomy" id="749465"/>
    <lineage>
        <taxon>Eukaryota</taxon>
        <taxon>Fungi</taxon>
        <taxon>Dikarya</taxon>
        <taxon>Ascomycota</taxon>
        <taxon>Pezizomycotina</taxon>
        <taxon>Dothideomycetes</taxon>
        <taxon>Pleosporomycetidae</taxon>
        <taxon>Pleosporales</taxon>
        <taxon>Pleosporineae</taxon>
        <taxon>Didymellaceae</taxon>
        <taxon>Boeremia</taxon>
    </lineage>
</organism>